<keyword evidence="3" id="KW-0732">Signal</keyword>
<keyword evidence="5" id="KW-0325">Glycoprotein</keyword>
<dbReference type="Gene3D" id="3.40.50.1820">
    <property type="entry name" value="alpha/beta hydrolase"/>
    <property type="match status" value="1"/>
</dbReference>
<dbReference type="PANTHER" id="PTHR11802:SF3">
    <property type="entry name" value="RETINOID-INDUCIBLE SERINE CARBOXYPEPTIDASE"/>
    <property type="match status" value="1"/>
</dbReference>
<dbReference type="PANTHER" id="PTHR11802">
    <property type="entry name" value="SERINE PROTEASE FAMILY S10 SERINE CARBOXYPEPTIDASE"/>
    <property type="match status" value="1"/>
</dbReference>
<accession>A0A2P7BT92</accession>
<dbReference type="GO" id="GO:0006508">
    <property type="term" value="P:proteolysis"/>
    <property type="evidence" value="ECO:0007669"/>
    <property type="project" value="UniProtKB-KW"/>
</dbReference>
<dbReference type="EMBL" id="PGGO01000003">
    <property type="protein sequence ID" value="PSH69694.1"/>
    <property type="molecule type" value="Genomic_DNA"/>
</dbReference>
<dbReference type="Pfam" id="PF00450">
    <property type="entry name" value="Peptidase_S10"/>
    <property type="match status" value="1"/>
</dbReference>
<evidence type="ECO:0000256" key="2">
    <source>
        <dbReference type="ARBA" id="ARBA00022670"/>
    </source>
</evidence>
<dbReference type="RefSeq" id="WP_106710002.1">
    <property type="nucleotide sequence ID" value="NZ_PGGO01000003.1"/>
</dbReference>
<evidence type="ECO:0000256" key="3">
    <source>
        <dbReference type="ARBA" id="ARBA00022729"/>
    </source>
</evidence>
<reference evidence="7" key="1">
    <citation type="submission" date="2017-11" db="EMBL/GenBank/DDBJ databases">
        <authorList>
            <person name="Kuznetsova I."/>
            <person name="Sazanova A."/>
            <person name="Chirak E."/>
            <person name="Safronova V."/>
            <person name="Willems A."/>
        </authorList>
    </citation>
    <scope>NUCLEOTIDE SEQUENCE [LARGE SCALE GENOMIC DNA]</scope>
    <source>
        <strain evidence="7">STM 196</strain>
    </source>
</reference>
<dbReference type="Proteomes" id="UP000241444">
    <property type="component" value="Unassembled WGS sequence"/>
</dbReference>
<gene>
    <name evidence="6" type="ORF">CU102_05295</name>
</gene>
<keyword evidence="4" id="KW-0378">Hydrolase</keyword>
<evidence type="ECO:0000256" key="5">
    <source>
        <dbReference type="ARBA" id="ARBA00023180"/>
    </source>
</evidence>
<evidence type="ECO:0000256" key="4">
    <source>
        <dbReference type="ARBA" id="ARBA00022801"/>
    </source>
</evidence>
<sequence length="424" mass="47160">MRDKNVYSAAADASLPLATVDETPAVKNHRIMINGKLVRYTAAAGHLIAYARKDTEHPAVNVAQASIFYIAYTREDLPRENRPVTFFWNGGPGYSSAWLHLGSWAPKRLKITASDVVKDLSKSETKGFSWVDNAETLLDKTDLVFVDPPGTGLSQAIAPYRNSDFWGMEADAQINRDFVVRFVNRYLRQSSPKYLYGESYDGIRLPIVANLLVAAERSNFDPDNTGRKPVTLSELVLGSPILDLGTNCSQTVDIGCAGYLPSYAMAADYHGLSTRRGTASPLEYIETLRAFVTEKYNPARKIWYTPMLTRAKAAYAEASRQYGKLTGIWQNPASAREWALNVDTKQNASSKATELANLLVATPAERARFVEAFTADPFDALKQFVANAKQEVERALTPAWRDYAQTPAGLKLLQGYDEHHRARY</sequence>
<dbReference type="OrthoDB" id="9770107at2"/>
<dbReference type="GO" id="GO:0004185">
    <property type="term" value="F:serine-type carboxypeptidase activity"/>
    <property type="evidence" value="ECO:0007669"/>
    <property type="project" value="InterPro"/>
</dbReference>
<protein>
    <recommendedName>
        <fullName evidence="8">Peptidase S10</fullName>
    </recommendedName>
</protein>
<keyword evidence="7" id="KW-1185">Reference proteome</keyword>
<name>A0A2P7BT92_9HYPH</name>
<evidence type="ECO:0000313" key="7">
    <source>
        <dbReference type="Proteomes" id="UP000241444"/>
    </source>
</evidence>
<dbReference type="SUPFAM" id="SSF53474">
    <property type="entry name" value="alpha/beta-Hydrolases"/>
    <property type="match status" value="1"/>
</dbReference>
<keyword evidence="1" id="KW-0121">Carboxypeptidase</keyword>
<evidence type="ECO:0000256" key="1">
    <source>
        <dbReference type="ARBA" id="ARBA00022645"/>
    </source>
</evidence>
<comment type="caution">
    <text evidence="6">The sequence shown here is derived from an EMBL/GenBank/DDBJ whole genome shotgun (WGS) entry which is preliminary data.</text>
</comment>
<dbReference type="AlphaFoldDB" id="A0A2P7BT92"/>
<dbReference type="InterPro" id="IPR029058">
    <property type="entry name" value="AB_hydrolase_fold"/>
</dbReference>
<evidence type="ECO:0000313" key="6">
    <source>
        <dbReference type="EMBL" id="PSH69694.1"/>
    </source>
</evidence>
<evidence type="ECO:0008006" key="8">
    <source>
        <dbReference type="Google" id="ProtNLM"/>
    </source>
</evidence>
<keyword evidence="2" id="KW-0645">Protease</keyword>
<dbReference type="InterPro" id="IPR001563">
    <property type="entry name" value="Peptidase_S10"/>
</dbReference>
<organism evidence="6 7">
    <name type="scientific">Phyllobacterium brassicacearum</name>
    <dbReference type="NCBI Taxonomy" id="314235"/>
    <lineage>
        <taxon>Bacteria</taxon>
        <taxon>Pseudomonadati</taxon>
        <taxon>Pseudomonadota</taxon>
        <taxon>Alphaproteobacteria</taxon>
        <taxon>Hyphomicrobiales</taxon>
        <taxon>Phyllobacteriaceae</taxon>
        <taxon>Phyllobacterium</taxon>
    </lineage>
</organism>
<proteinExistence type="predicted"/>